<keyword evidence="3 4" id="KW-0055">Arginine biosynthesis</keyword>
<dbReference type="PROSITE" id="PS51186">
    <property type="entry name" value="GNAT"/>
    <property type="match status" value="1"/>
</dbReference>
<keyword evidence="4" id="KW-0963">Cytoplasm</keyword>
<evidence type="ECO:0000259" key="6">
    <source>
        <dbReference type="PROSITE" id="PS51186"/>
    </source>
</evidence>
<evidence type="ECO:0000256" key="2">
    <source>
        <dbReference type="ARBA" id="ARBA00012338"/>
    </source>
</evidence>
<dbReference type="Pfam" id="PF00583">
    <property type="entry name" value="Acetyltransf_1"/>
    <property type="match status" value="1"/>
</dbReference>
<dbReference type="Gene3D" id="1.10.40.30">
    <property type="entry name" value="Fumarase/aspartase (C-terminal domain)"/>
    <property type="match status" value="1"/>
</dbReference>
<comment type="catalytic activity">
    <reaction evidence="4">
        <text>2-(N(omega)-L-arginino)succinate = fumarate + L-arginine</text>
        <dbReference type="Rhea" id="RHEA:24020"/>
        <dbReference type="ChEBI" id="CHEBI:29806"/>
        <dbReference type="ChEBI" id="CHEBI:32682"/>
        <dbReference type="ChEBI" id="CHEBI:57472"/>
        <dbReference type="EC" id="4.3.2.1"/>
    </reaction>
</comment>
<dbReference type="HAMAP" id="MF_00006">
    <property type="entry name" value="Arg_succ_lyase"/>
    <property type="match status" value="1"/>
</dbReference>
<dbReference type="UniPathway" id="UPA00068">
    <property type="reaction ID" value="UER00114"/>
</dbReference>
<evidence type="ECO:0000313" key="7">
    <source>
        <dbReference type="EMBL" id="HGZ43570.1"/>
    </source>
</evidence>
<evidence type="ECO:0000256" key="1">
    <source>
        <dbReference type="ARBA" id="ARBA00004941"/>
    </source>
</evidence>
<feature type="region of interest" description="Disordered" evidence="5">
    <location>
        <begin position="464"/>
        <end position="502"/>
    </location>
</feature>
<feature type="domain" description="N-acetyltransferase" evidence="6">
    <location>
        <begin position="503"/>
        <end position="640"/>
    </location>
</feature>
<dbReference type="Gene3D" id="1.10.275.10">
    <property type="entry name" value="Fumarase/aspartase (N-terminal domain)"/>
    <property type="match status" value="1"/>
</dbReference>
<dbReference type="GO" id="GO:0004056">
    <property type="term" value="F:argininosuccinate lyase activity"/>
    <property type="evidence" value="ECO:0007669"/>
    <property type="project" value="UniProtKB-UniRule"/>
</dbReference>
<dbReference type="SUPFAM" id="SSF55729">
    <property type="entry name" value="Acyl-CoA N-acyltransferases (Nat)"/>
    <property type="match status" value="1"/>
</dbReference>
<dbReference type="PRINTS" id="PR00145">
    <property type="entry name" value="ARGSUCLYASE"/>
</dbReference>
<comment type="similarity">
    <text evidence="4">Belongs to the lyase 1 family. Argininosuccinate lyase subfamily.</text>
</comment>
<accession>A0A832I588</accession>
<comment type="caution">
    <text evidence="7">The sequence shown here is derived from an EMBL/GenBank/DDBJ whole genome shotgun (WGS) entry which is preliminary data.</text>
</comment>
<dbReference type="GO" id="GO:0005829">
    <property type="term" value="C:cytosol"/>
    <property type="evidence" value="ECO:0007669"/>
    <property type="project" value="TreeGrafter"/>
</dbReference>
<dbReference type="FunFam" id="1.20.200.10:FF:000015">
    <property type="entry name" value="argininosuccinate lyase isoform X2"/>
    <property type="match status" value="1"/>
</dbReference>
<sequence length="685" mass="73014">MTAPDAKPVWQGRLASGLDPRARRLNDSLRVDGRLWPEELALTRAYAPSLVEAGVLSAAEADALLGACAALERDLASGAAALEGEDVHSAVEAALVARCGEPARRLHTGRSRNDQVATLFRMHVMRLCERALEDVRALERAVLEQARRGAAVPVAAYTHLQPAQPVLLGHWWLAHLEALERDEERFLSAWQEADRLPLGAGAVAGTPLRYDRVALATRLGFSRLAQNSLDAVGDRDFALEYLNAAAQLAVHLSRLAEDLVLWCAPGFGLYRAPDGFSTGSSLLPQKRNPDLFELARGKSGRLIANAQRLAIVLKGLPSAYQKDLQEDKEAVFDTADTLEALLDALAPAIEALEPDVARAAATLTPDLLAVELADALVERGVPFRDAHAAVGRLWAAAEAAGVAPAALPEAQRLALSPHFTAERLAALSVEGALARRAHAPGCGPASVAAQIARAEARLGVGLGMDADRGEATPPPAVPERPRRGTPAAPPVTDSDATQLPNGVTLRRATPADVPGIASVMADYVIQGVLLPRPVSELYQCIREFHVAERDGRVVATAALRLLWSDLGEVRSLAVHPEHHGQGLGGALVGRLLEDARALALPRVIALTREVAFFERCGFTVVSRDTLPRKVWTDCVRCPRRHACDEVAVVLDLVPGASQAAAAEGRSWITPIPQAAAPERLLPVIS</sequence>
<keyword evidence="4 7" id="KW-0456">Lyase</keyword>
<dbReference type="InterPro" id="IPR000182">
    <property type="entry name" value="GNAT_dom"/>
</dbReference>
<dbReference type="PRINTS" id="PR00149">
    <property type="entry name" value="FUMRATELYASE"/>
</dbReference>
<organism evidence="7">
    <name type="scientific">Eiseniibacteriota bacterium</name>
    <dbReference type="NCBI Taxonomy" id="2212470"/>
    <lineage>
        <taxon>Bacteria</taxon>
        <taxon>Candidatus Eiseniibacteriota</taxon>
    </lineage>
</organism>
<dbReference type="CDD" id="cd01359">
    <property type="entry name" value="Argininosuccinate_lyase"/>
    <property type="match status" value="1"/>
</dbReference>
<dbReference type="InterPro" id="IPR024083">
    <property type="entry name" value="Fumarase/histidase_N"/>
</dbReference>
<dbReference type="SUPFAM" id="SSF48557">
    <property type="entry name" value="L-aspartase-like"/>
    <property type="match status" value="1"/>
</dbReference>
<dbReference type="InterPro" id="IPR008948">
    <property type="entry name" value="L-Aspartase-like"/>
</dbReference>
<dbReference type="NCBIfam" id="NF005840">
    <property type="entry name" value="PRK07757.1"/>
    <property type="match status" value="1"/>
</dbReference>
<proteinExistence type="inferred from homology"/>
<dbReference type="GO" id="GO:0042450">
    <property type="term" value="P:L-arginine biosynthetic process via ornithine"/>
    <property type="evidence" value="ECO:0007669"/>
    <property type="project" value="UniProtKB-UniRule"/>
</dbReference>
<reference evidence="7" key="1">
    <citation type="journal article" date="2020" name="mSystems">
        <title>Genome- and Community-Level Interaction Insights into Carbon Utilization and Element Cycling Functions of Hydrothermarchaeota in Hydrothermal Sediment.</title>
        <authorList>
            <person name="Zhou Z."/>
            <person name="Liu Y."/>
            <person name="Xu W."/>
            <person name="Pan J."/>
            <person name="Luo Z.H."/>
            <person name="Li M."/>
        </authorList>
    </citation>
    <scope>NUCLEOTIDE SEQUENCE [LARGE SCALE GENOMIC DNA]</scope>
    <source>
        <strain evidence="7">SpSt-381</strain>
    </source>
</reference>
<dbReference type="Gene3D" id="1.20.200.10">
    <property type="entry name" value="Fumarase/aspartase (Central domain)"/>
    <property type="match status" value="1"/>
</dbReference>
<evidence type="ECO:0000256" key="3">
    <source>
        <dbReference type="ARBA" id="ARBA00022571"/>
    </source>
</evidence>
<dbReference type="Pfam" id="PF14698">
    <property type="entry name" value="ASL_C2"/>
    <property type="match status" value="1"/>
</dbReference>
<dbReference type="InterPro" id="IPR016181">
    <property type="entry name" value="Acyl_CoA_acyltransferase"/>
</dbReference>
<dbReference type="EC" id="4.3.2.1" evidence="2 4"/>
<dbReference type="EMBL" id="DSQF01000018">
    <property type="protein sequence ID" value="HGZ43570.1"/>
    <property type="molecule type" value="Genomic_DNA"/>
</dbReference>
<comment type="pathway">
    <text evidence="1 4">Amino-acid biosynthesis; L-arginine biosynthesis; L-arginine from L-ornithine and carbamoyl phosphate: step 3/3.</text>
</comment>
<dbReference type="InterPro" id="IPR000362">
    <property type="entry name" value="Fumarate_lyase_fam"/>
</dbReference>
<dbReference type="PANTHER" id="PTHR43814:SF1">
    <property type="entry name" value="ARGININOSUCCINATE LYASE"/>
    <property type="match status" value="1"/>
</dbReference>
<name>A0A832I588_UNCEI</name>
<evidence type="ECO:0000256" key="4">
    <source>
        <dbReference type="HAMAP-Rule" id="MF_00006"/>
    </source>
</evidence>
<dbReference type="Gene3D" id="3.40.630.30">
    <property type="match status" value="1"/>
</dbReference>
<keyword evidence="4" id="KW-0028">Amino-acid biosynthesis</keyword>
<dbReference type="PANTHER" id="PTHR43814">
    <property type="entry name" value="ARGININOSUCCINATE LYASE"/>
    <property type="match status" value="1"/>
</dbReference>
<dbReference type="AlphaFoldDB" id="A0A832I588"/>
<evidence type="ECO:0000256" key="5">
    <source>
        <dbReference type="SAM" id="MobiDB-lite"/>
    </source>
</evidence>
<comment type="subcellular location">
    <subcellularLocation>
        <location evidence="4">Cytoplasm</location>
    </subcellularLocation>
</comment>
<dbReference type="GO" id="GO:0016747">
    <property type="term" value="F:acyltransferase activity, transferring groups other than amino-acyl groups"/>
    <property type="evidence" value="ECO:0007669"/>
    <property type="project" value="InterPro"/>
</dbReference>
<dbReference type="InterPro" id="IPR009049">
    <property type="entry name" value="Argininosuccinate_lyase"/>
</dbReference>
<gene>
    <name evidence="4 7" type="primary">argH</name>
    <name evidence="7" type="ORF">ENR23_09125</name>
</gene>
<dbReference type="InterPro" id="IPR029419">
    <property type="entry name" value="Arg_succ_lyase_C"/>
</dbReference>
<dbReference type="InterPro" id="IPR022761">
    <property type="entry name" value="Fumarate_lyase_N"/>
</dbReference>
<dbReference type="Pfam" id="PF00206">
    <property type="entry name" value="Lyase_1"/>
    <property type="match status" value="1"/>
</dbReference>
<dbReference type="NCBIfam" id="TIGR00838">
    <property type="entry name" value="argH"/>
    <property type="match status" value="1"/>
</dbReference>
<protein>
    <recommendedName>
        <fullName evidence="2 4">Argininosuccinate lyase</fullName>
        <shortName evidence="4">ASAL</shortName>
        <ecNumber evidence="2 4">4.3.2.1</ecNumber>
    </recommendedName>
    <alternativeName>
        <fullName evidence="4">Arginosuccinase</fullName>
    </alternativeName>
</protein>
<dbReference type="CDD" id="cd04301">
    <property type="entry name" value="NAT_SF"/>
    <property type="match status" value="1"/>
</dbReference>